<keyword evidence="5" id="KW-1185">Reference proteome</keyword>
<evidence type="ECO:0000313" key="5">
    <source>
        <dbReference type="Proteomes" id="UP000297028"/>
    </source>
</evidence>
<dbReference type="Pfam" id="PF06771">
    <property type="entry name" value="Desmo_N"/>
    <property type="match status" value="1"/>
</dbReference>
<protein>
    <submittedName>
        <fullName evidence="4">Desmoplakin</fullName>
    </submittedName>
</protein>
<sequence length="683" mass="80080">MQQQQRLPKYGSTDVNSRTVHNLLNTINAMSSRLKTLELYEHTLLEIYKAILVIRPSAKMENFDPHALPALVLNFLSKFIKQNTNGTMTHNINYTYAYNYPQPFPGPSFGSQFSSSQQPPPPPQFSTFTPPSPPFSQSPPSAPQPPSSFLQEKIELTTEQNEQLTSIFFNSNDVQKLIDYLIFLKDILKVHFVFNDKLFNAIELIKIQLKNTDISLLINCIFKKTNIQFIKNEFFCYFISEFLIFFKNIFILINQIEFNYTLVDDDSYNNLRNICNELYNKIKQKFESPQSDENFASLTSQLKKERSNLTELNTKYEQLLKDFNTIKTNYQSLKETIENDDKTLTLTNEIFEKDEIIKTLTNEIFEKDQIIKTLQQTEKDQTFETLQNEFMIDETTNELILNNENQSLKSQIKDLLNILEITFSSIKDYYKVLWQIISDYFQNSKEFLELPTYEETPENIDFESAKNLVDQQHRSISKWFDFLNRELFKNSNFLKEDQLNSEMLNQYKNLKESIFELVSKKENLISDVNISDETLIEKITDIIKNEKKTTKENVELKTKIKDLENLRNDLFETRESLKTLINLTDNEPQLNNTGYQAIKEENDRYKAKNKILENLQTTAINDICEKVLKSKIEELNTIVDNTTNLFVKYQTQVNDIFDEQSNLFENYESLARTVAATTTEPME</sequence>
<evidence type="ECO:0000256" key="1">
    <source>
        <dbReference type="SAM" id="Coils"/>
    </source>
</evidence>
<gene>
    <name evidence="4" type="ORF">Oxoc_ORF71</name>
</gene>
<evidence type="ECO:0000259" key="3">
    <source>
        <dbReference type="Pfam" id="PF06771"/>
    </source>
</evidence>
<feature type="compositionally biased region" description="Pro residues" evidence="2">
    <location>
        <begin position="118"/>
        <end position="146"/>
    </location>
</feature>
<feature type="coiled-coil region" evidence="1">
    <location>
        <begin position="295"/>
        <end position="336"/>
    </location>
</feature>
<reference evidence="4 5" key="1">
    <citation type="journal article" date="2018" name="PLoS ONE">
        <title>Genome analysis of a novel Group I alphabaculovirus obtained from Oxyplax ochracea.</title>
        <authorList>
            <person name="Wang J."/>
            <person name="Hou D."/>
            <person name="Wang Q."/>
            <person name="Kuang W."/>
            <person name="Zhang L."/>
            <person name="Li J."/>
            <person name="Shen S."/>
            <person name="Deng F."/>
            <person name="Wang H."/>
            <person name="Hu Z."/>
            <person name="Wang M."/>
        </authorList>
    </citation>
    <scope>NUCLEOTIDE SEQUENCE [LARGE SCALE GENOMIC DNA]</scope>
    <source>
        <strain evidence="4">435</strain>
    </source>
</reference>
<feature type="domain" description="Viral desmoplakin N-terminal" evidence="3">
    <location>
        <begin position="9"/>
        <end position="99"/>
    </location>
</feature>
<proteinExistence type="predicted"/>
<dbReference type="Proteomes" id="UP000297028">
    <property type="component" value="Segment"/>
</dbReference>
<feature type="coiled-coil region" evidence="1">
    <location>
        <begin position="546"/>
        <end position="618"/>
    </location>
</feature>
<evidence type="ECO:0000256" key="2">
    <source>
        <dbReference type="SAM" id="MobiDB-lite"/>
    </source>
</evidence>
<feature type="region of interest" description="Disordered" evidence="2">
    <location>
        <begin position="109"/>
        <end position="148"/>
    </location>
</feature>
<keyword evidence="1" id="KW-0175">Coiled coil</keyword>
<dbReference type="EMBL" id="MF143631">
    <property type="protein sequence ID" value="AVA31170.1"/>
    <property type="molecule type" value="Genomic_DNA"/>
</dbReference>
<accession>A0A2L0WU50</accession>
<evidence type="ECO:0000313" key="4">
    <source>
        <dbReference type="EMBL" id="AVA31170.1"/>
    </source>
</evidence>
<organism evidence="4 5">
    <name type="scientific">Oxyplax ochracea nucleopolyhedrovirus</name>
    <dbReference type="NCBI Taxonomy" id="2083176"/>
    <lineage>
        <taxon>Viruses</taxon>
        <taxon>Viruses incertae sedis</taxon>
        <taxon>Naldaviricetes</taxon>
        <taxon>Lefavirales</taxon>
        <taxon>Baculoviridae</taxon>
        <taxon>Alphabaculovirus</taxon>
        <taxon>Alphabaculovirus oxochraceae</taxon>
    </lineage>
</organism>
<dbReference type="InterPro" id="IPR009615">
    <property type="entry name" value="Desmo_N"/>
</dbReference>
<name>A0A2L0WU50_9ABAC</name>